<keyword evidence="2" id="KW-1185">Reference proteome</keyword>
<reference evidence="1 2" key="1">
    <citation type="journal article" date="2019" name="Appl. Microbiol. Biotechnol.">
        <title>Genome sequence of Isaria javanica and comparative genome analysis insights into family S53 peptidase evolution in fungal entomopathogens.</title>
        <authorList>
            <person name="Lin R."/>
            <person name="Zhang X."/>
            <person name="Xin B."/>
            <person name="Zou M."/>
            <person name="Gao Y."/>
            <person name="Qin F."/>
            <person name="Hu Q."/>
            <person name="Xie B."/>
            <person name="Cheng X."/>
        </authorList>
    </citation>
    <scope>NUCLEOTIDE SEQUENCE [LARGE SCALE GENOMIC DNA]</scope>
    <source>
        <strain evidence="1 2">IJ1G</strain>
    </source>
</reference>
<dbReference type="Proteomes" id="UP000315783">
    <property type="component" value="Unassembled WGS sequence"/>
</dbReference>
<accession>A0A545VPF3</accession>
<sequence length="507" mass="55179">MAGFGPMRVDCSGMFEIIPRFDARSLKPEDLRLLEILAFVGPGLPEEIVKALAIQILSTEGSYDEAAYTTARDALAAQPLIVFDGPKRKLGIIEDLQDQIIATLDDAKKKRFFQAVTRKIWSEWPAGLPPPSRTPVLPEPKTRSSRLLVSRWSDCKDLQHTVNRLEKLYSAIAHSLSDEETLLFGRLLLEGAWFQIERGLCTKSISCLMTAHGIAAGHKDADAFVADVCFCLGVFAMESNDFGPSRACKEQSFDVVSEICAALGGVEDERLSVAYAERGVSRIQDGRPEEGVADMAASIRIMEQLHSSGDGGGGGAYVPGAREANMAWGLLAQGLLDECDALLAKSLAARKALGDGAGDGESIATGLLLSAVAALRAEQGNMDDSFAHHQRAFDYLRGVVGVRDPCTARVAHKLAEHYLRMRRPEDARILINDALNAWSVDPIANRSEEARTTYLMSQAVATLGRAETAAKLRRKAITLYNAITHENKDMDTISAADFNSLVPFWSQ</sequence>
<proteinExistence type="predicted"/>
<evidence type="ECO:0000313" key="2">
    <source>
        <dbReference type="Proteomes" id="UP000315783"/>
    </source>
</evidence>
<evidence type="ECO:0000313" key="1">
    <source>
        <dbReference type="EMBL" id="TQV91619.1"/>
    </source>
</evidence>
<dbReference type="STRING" id="43265.A0A545VPF3"/>
<dbReference type="Gene3D" id="1.25.40.10">
    <property type="entry name" value="Tetratricopeptide repeat domain"/>
    <property type="match status" value="1"/>
</dbReference>
<organism evidence="1 2">
    <name type="scientific">Cordyceps javanica</name>
    <dbReference type="NCBI Taxonomy" id="43265"/>
    <lineage>
        <taxon>Eukaryota</taxon>
        <taxon>Fungi</taxon>
        <taxon>Dikarya</taxon>
        <taxon>Ascomycota</taxon>
        <taxon>Pezizomycotina</taxon>
        <taxon>Sordariomycetes</taxon>
        <taxon>Hypocreomycetidae</taxon>
        <taxon>Hypocreales</taxon>
        <taxon>Cordycipitaceae</taxon>
        <taxon>Cordyceps</taxon>
    </lineage>
</organism>
<dbReference type="Pfam" id="PF13424">
    <property type="entry name" value="TPR_12"/>
    <property type="match status" value="1"/>
</dbReference>
<dbReference type="OrthoDB" id="6161812at2759"/>
<gene>
    <name evidence="1" type="ORF">IF1G_09685</name>
</gene>
<dbReference type="AlphaFoldDB" id="A0A545VPF3"/>
<comment type="caution">
    <text evidence="1">The sequence shown here is derived from an EMBL/GenBank/DDBJ whole genome shotgun (WGS) entry which is preliminary data.</text>
</comment>
<name>A0A545VPF3_9HYPO</name>
<protein>
    <submittedName>
        <fullName evidence="1">Tetratricopeptide repeat domain-containing protein</fullName>
    </submittedName>
</protein>
<dbReference type="SUPFAM" id="SSF48452">
    <property type="entry name" value="TPR-like"/>
    <property type="match status" value="1"/>
</dbReference>
<dbReference type="EMBL" id="SPUK01000018">
    <property type="protein sequence ID" value="TQV91619.1"/>
    <property type="molecule type" value="Genomic_DNA"/>
</dbReference>
<dbReference type="InterPro" id="IPR011990">
    <property type="entry name" value="TPR-like_helical_dom_sf"/>
</dbReference>